<evidence type="ECO:0000259" key="5">
    <source>
        <dbReference type="Pfam" id="PF03446"/>
    </source>
</evidence>
<evidence type="ECO:0000256" key="4">
    <source>
        <dbReference type="PIRSR" id="PIRSR000103-1"/>
    </source>
</evidence>
<evidence type="ECO:0000313" key="8">
    <source>
        <dbReference type="Proteomes" id="UP000281975"/>
    </source>
</evidence>
<dbReference type="Pfam" id="PF03446">
    <property type="entry name" value="NAD_binding_2"/>
    <property type="match status" value="1"/>
</dbReference>
<dbReference type="InterPro" id="IPR006115">
    <property type="entry name" value="6PGDH_NADP-bd"/>
</dbReference>
<dbReference type="InterPro" id="IPR015815">
    <property type="entry name" value="HIBADH-related"/>
</dbReference>
<name>A0A420WU14_9GAMM</name>
<evidence type="ECO:0000259" key="6">
    <source>
        <dbReference type="Pfam" id="PF14833"/>
    </source>
</evidence>
<dbReference type="RefSeq" id="WP_121173701.1">
    <property type="nucleotide sequence ID" value="NZ_RBIN01000008.1"/>
</dbReference>
<dbReference type="PIRSF" id="PIRSF000103">
    <property type="entry name" value="HIBADH"/>
    <property type="match status" value="1"/>
</dbReference>
<dbReference type="Pfam" id="PF14833">
    <property type="entry name" value="NAD_binding_11"/>
    <property type="match status" value="1"/>
</dbReference>
<keyword evidence="2" id="KW-0560">Oxidoreductase</keyword>
<comment type="caution">
    <text evidence="7">The sequence shown here is derived from an EMBL/GenBank/DDBJ whole genome shotgun (WGS) entry which is preliminary data.</text>
</comment>
<feature type="domain" description="6-phosphogluconate dehydrogenase NADP-binding" evidence="5">
    <location>
        <begin position="3"/>
        <end position="167"/>
    </location>
</feature>
<dbReference type="OrthoDB" id="9786703at2"/>
<feature type="domain" description="3-hydroxyisobutyrate dehydrogenase-like NAD-binding" evidence="6">
    <location>
        <begin position="170"/>
        <end position="281"/>
    </location>
</feature>
<dbReference type="GO" id="GO:0051287">
    <property type="term" value="F:NAD binding"/>
    <property type="evidence" value="ECO:0007669"/>
    <property type="project" value="InterPro"/>
</dbReference>
<dbReference type="AlphaFoldDB" id="A0A420WU14"/>
<dbReference type="GO" id="GO:0016054">
    <property type="term" value="P:organic acid catabolic process"/>
    <property type="evidence" value="ECO:0007669"/>
    <property type="project" value="UniProtKB-ARBA"/>
</dbReference>
<evidence type="ECO:0000256" key="3">
    <source>
        <dbReference type="ARBA" id="ARBA00023027"/>
    </source>
</evidence>
<comment type="similarity">
    <text evidence="1">Belongs to the HIBADH-related family.</text>
</comment>
<evidence type="ECO:0000256" key="1">
    <source>
        <dbReference type="ARBA" id="ARBA00009080"/>
    </source>
</evidence>
<reference evidence="7 8" key="1">
    <citation type="submission" date="2018-10" db="EMBL/GenBank/DDBJ databases">
        <title>Genomic Encyclopedia of Type Strains, Phase IV (KMG-IV): sequencing the most valuable type-strain genomes for metagenomic binning, comparative biology and taxonomic classification.</title>
        <authorList>
            <person name="Goeker M."/>
        </authorList>
    </citation>
    <scope>NUCLEOTIDE SEQUENCE [LARGE SCALE GENOMIC DNA]</scope>
    <source>
        <strain evidence="7 8">DSM 23229</strain>
    </source>
</reference>
<dbReference type="SUPFAM" id="SSF51735">
    <property type="entry name" value="NAD(P)-binding Rossmann-fold domains"/>
    <property type="match status" value="1"/>
</dbReference>
<dbReference type="GO" id="GO:0050661">
    <property type="term" value="F:NADP binding"/>
    <property type="evidence" value="ECO:0007669"/>
    <property type="project" value="InterPro"/>
</dbReference>
<gene>
    <name evidence="7" type="ORF">C7446_2788</name>
</gene>
<evidence type="ECO:0008006" key="9">
    <source>
        <dbReference type="Google" id="ProtNLM"/>
    </source>
</evidence>
<dbReference type="SUPFAM" id="SSF48179">
    <property type="entry name" value="6-phosphogluconate dehydrogenase C-terminal domain-like"/>
    <property type="match status" value="1"/>
</dbReference>
<dbReference type="GO" id="GO:0016491">
    <property type="term" value="F:oxidoreductase activity"/>
    <property type="evidence" value="ECO:0007669"/>
    <property type="project" value="UniProtKB-KW"/>
</dbReference>
<dbReference type="Proteomes" id="UP000281975">
    <property type="component" value="Unassembled WGS sequence"/>
</dbReference>
<feature type="active site" evidence="4">
    <location>
        <position position="176"/>
    </location>
</feature>
<protein>
    <recommendedName>
        <fullName evidence="9">3-hydroxyisobutyrate dehydrogenase</fullName>
    </recommendedName>
</protein>
<sequence length="301" mass="32137">MERIGFIGLGLMGEGMARNLLGAGYPLTVMGHRNRRPVEELTALGAEEVSSPAEMAARCDIVFLCLPGAPQIERIVTGDDGLQTGARQAGGRDLIIVDCSTSQPTLTRELARSLAEDGITFIDAPLGGIPAQAQSGELQAIVGADDATLARLEPVISTWAARIIHVGPTGAGHTMKLLNNFLAMGYGAIFSEALAIGARAGITPQVFDSVIRGSRMDSGFYRTFFQYVLERDRNAHPFALTNAHKDTRYLVELAESLQMEAGVARAVRDLYAQAEADGEGERYVPELSDIVAARHGISLGQ</sequence>
<evidence type="ECO:0000256" key="2">
    <source>
        <dbReference type="ARBA" id="ARBA00023002"/>
    </source>
</evidence>
<dbReference type="Gene3D" id="3.40.50.720">
    <property type="entry name" value="NAD(P)-binding Rossmann-like Domain"/>
    <property type="match status" value="1"/>
</dbReference>
<keyword evidence="3" id="KW-0520">NAD</keyword>
<dbReference type="InterPro" id="IPR002204">
    <property type="entry name" value="3-OH-isobutyrate_DH-rel_CS"/>
</dbReference>
<dbReference type="PROSITE" id="PS00895">
    <property type="entry name" value="3_HYDROXYISOBUT_DH"/>
    <property type="match status" value="1"/>
</dbReference>
<organism evidence="7 8">
    <name type="scientific">Kushneria sinocarnis</name>
    <dbReference type="NCBI Taxonomy" id="595502"/>
    <lineage>
        <taxon>Bacteria</taxon>
        <taxon>Pseudomonadati</taxon>
        <taxon>Pseudomonadota</taxon>
        <taxon>Gammaproteobacteria</taxon>
        <taxon>Oceanospirillales</taxon>
        <taxon>Halomonadaceae</taxon>
        <taxon>Kushneria</taxon>
    </lineage>
</organism>
<dbReference type="PANTHER" id="PTHR43060">
    <property type="entry name" value="3-HYDROXYISOBUTYRATE DEHYDROGENASE-LIKE 1, MITOCHONDRIAL-RELATED"/>
    <property type="match status" value="1"/>
</dbReference>
<keyword evidence="8" id="KW-1185">Reference proteome</keyword>
<proteinExistence type="inferred from homology"/>
<dbReference type="InterPro" id="IPR013328">
    <property type="entry name" value="6PGD_dom2"/>
</dbReference>
<dbReference type="EMBL" id="RBIN01000008">
    <property type="protein sequence ID" value="RKQ96927.1"/>
    <property type="molecule type" value="Genomic_DNA"/>
</dbReference>
<dbReference type="InterPro" id="IPR029154">
    <property type="entry name" value="HIBADH-like_NADP-bd"/>
</dbReference>
<dbReference type="InterPro" id="IPR036291">
    <property type="entry name" value="NAD(P)-bd_dom_sf"/>
</dbReference>
<dbReference type="InterPro" id="IPR008927">
    <property type="entry name" value="6-PGluconate_DH-like_C_sf"/>
</dbReference>
<dbReference type="PANTHER" id="PTHR43060:SF15">
    <property type="entry name" value="3-HYDROXYISOBUTYRATE DEHYDROGENASE-LIKE 1, MITOCHONDRIAL-RELATED"/>
    <property type="match status" value="1"/>
</dbReference>
<dbReference type="Gene3D" id="1.10.1040.10">
    <property type="entry name" value="N-(1-d-carboxylethyl)-l-norvaline Dehydrogenase, domain 2"/>
    <property type="match status" value="1"/>
</dbReference>
<evidence type="ECO:0000313" key="7">
    <source>
        <dbReference type="EMBL" id="RKQ96927.1"/>
    </source>
</evidence>
<accession>A0A420WU14</accession>